<accession>A0A9W6UG63</accession>
<proteinExistence type="predicted"/>
<evidence type="ECO:0000256" key="1">
    <source>
        <dbReference type="SAM" id="MobiDB-lite"/>
    </source>
</evidence>
<feature type="region of interest" description="Disordered" evidence="1">
    <location>
        <begin position="59"/>
        <end position="84"/>
    </location>
</feature>
<comment type="caution">
    <text evidence="2">The sequence shown here is derived from an EMBL/GenBank/DDBJ whole genome shotgun (WGS) entry which is preliminary data.</text>
</comment>
<name>A0A9W6UG63_9ACTN</name>
<sequence length="84" mass="9241">MGSACELRRNRSLDRDGAGAGQDARPHQKSSARLRLRFEKPRIDPLIRLTIVSDLKVLRPGTSRAPERHGVPGPGHTRLEGPTP</sequence>
<reference evidence="2" key="1">
    <citation type="submission" date="2023-02" db="EMBL/GenBank/DDBJ databases">
        <title>Nocardiopsis ansamitocini NBRC 112285.</title>
        <authorList>
            <person name="Ichikawa N."/>
            <person name="Sato H."/>
            <person name="Tonouchi N."/>
        </authorList>
    </citation>
    <scope>NUCLEOTIDE SEQUENCE</scope>
    <source>
        <strain evidence="2">NBRC 112285</strain>
    </source>
</reference>
<dbReference type="Proteomes" id="UP001165092">
    <property type="component" value="Unassembled WGS sequence"/>
</dbReference>
<feature type="region of interest" description="Disordered" evidence="1">
    <location>
        <begin position="1"/>
        <end position="36"/>
    </location>
</feature>
<keyword evidence="3" id="KW-1185">Reference proteome</keyword>
<evidence type="ECO:0000313" key="3">
    <source>
        <dbReference type="Proteomes" id="UP001165092"/>
    </source>
</evidence>
<gene>
    <name evidence="2" type="ORF">Nans01_10020</name>
</gene>
<protein>
    <submittedName>
        <fullName evidence="2">Uncharacterized protein</fullName>
    </submittedName>
</protein>
<feature type="compositionally biased region" description="Basic and acidic residues" evidence="1">
    <location>
        <begin position="1"/>
        <end position="17"/>
    </location>
</feature>
<dbReference type="EMBL" id="BSQG01000001">
    <property type="protein sequence ID" value="GLU46651.1"/>
    <property type="molecule type" value="Genomic_DNA"/>
</dbReference>
<dbReference type="AlphaFoldDB" id="A0A9W6UG63"/>
<evidence type="ECO:0000313" key="2">
    <source>
        <dbReference type="EMBL" id="GLU46651.1"/>
    </source>
</evidence>
<organism evidence="2 3">
    <name type="scientific">Nocardiopsis ansamitocini</name>
    <dbReference type="NCBI Taxonomy" id="1670832"/>
    <lineage>
        <taxon>Bacteria</taxon>
        <taxon>Bacillati</taxon>
        <taxon>Actinomycetota</taxon>
        <taxon>Actinomycetes</taxon>
        <taxon>Streptosporangiales</taxon>
        <taxon>Nocardiopsidaceae</taxon>
        <taxon>Nocardiopsis</taxon>
    </lineage>
</organism>